<evidence type="ECO:0000256" key="1">
    <source>
        <dbReference type="SAM" id="MobiDB-lite"/>
    </source>
</evidence>
<evidence type="ECO:0000313" key="2">
    <source>
        <dbReference type="EMBL" id="CAD0004317.1"/>
    </source>
</evidence>
<protein>
    <submittedName>
        <fullName evidence="2">Uncharacterized protein</fullName>
    </submittedName>
</protein>
<evidence type="ECO:0000313" key="3">
    <source>
        <dbReference type="Proteomes" id="UP000556700"/>
    </source>
</evidence>
<dbReference type="EMBL" id="CAIJDO010000127">
    <property type="protein sequence ID" value="CAD0004317.1"/>
    <property type="molecule type" value="Genomic_DNA"/>
</dbReference>
<sequence>MYKHNHKKGLAQSKQPLHWLKRKIIVILTAFMLGMANGMHTEDTRIKGNQNYTEQHKKD</sequence>
<name>A0A6V6YXR8_9FLAO</name>
<dbReference type="AlphaFoldDB" id="A0A6V6YXR8"/>
<accession>A0A6V6YXR8</accession>
<dbReference type="RefSeq" id="WP_031455137.1">
    <property type="nucleotide sequence ID" value="NZ_CAIJDO010000127.1"/>
</dbReference>
<organism evidence="2 3">
    <name type="scientific">Flavobacterium chungangense</name>
    <dbReference type="NCBI Taxonomy" id="554283"/>
    <lineage>
        <taxon>Bacteria</taxon>
        <taxon>Pseudomonadati</taxon>
        <taxon>Bacteroidota</taxon>
        <taxon>Flavobacteriia</taxon>
        <taxon>Flavobacteriales</taxon>
        <taxon>Flavobacteriaceae</taxon>
        <taxon>Flavobacterium</taxon>
    </lineage>
</organism>
<gene>
    <name evidence="2" type="ORF">FLACHUCJ7_01813</name>
</gene>
<dbReference type="Proteomes" id="UP000556700">
    <property type="component" value="Unassembled WGS sequence"/>
</dbReference>
<comment type="caution">
    <text evidence="2">The sequence shown here is derived from an EMBL/GenBank/DDBJ whole genome shotgun (WGS) entry which is preliminary data.</text>
</comment>
<feature type="region of interest" description="Disordered" evidence="1">
    <location>
        <begin position="40"/>
        <end position="59"/>
    </location>
</feature>
<keyword evidence="3" id="KW-1185">Reference proteome</keyword>
<reference evidence="2 3" key="1">
    <citation type="submission" date="2020-06" db="EMBL/GenBank/DDBJ databases">
        <authorList>
            <person name="Criscuolo A."/>
        </authorList>
    </citation>
    <scope>NUCLEOTIDE SEQUENCE [LARGE SCALE GENOMIC DNA]</scope>
    <source>
        <strain evidence="3">CIP 110025</strain>
    </source>
</reference>
<proteinExistence type="predicted"/>